<dbReference type="Pfam" id="PF00535">
    <property type="entry name" value="Glycos_transf_2"/>
    <property type="match status" value="1"/>
</dbReference>
<dbReference type="SUPFAM" id="SSF53448">
    <property type="entry name" value="Nucleotide-diphospho-sugar transferases"/>
    <property type="match status" value="1"/>
</dbReference>
<dbReference type="PANTHER" id="PTHR43630:SF2">
    <property type="entry name" value="GLYCOSYLTRANSFERASE"/>
    <property type="match status" value="1"/>
</dbReference>
<dbReference type="AlphaFoldDB" id="A0A6C0I1I9"/>
<evidence type="ECO:0000259" key="1">
    <source>
        <dbReference type="Pfam" id="PF00535"/>
    </source>
</evidence>
<dbReference type="Gene3D" id="3.90.550.10">
    <property type="entry name" value="Spore Coat Polysaccharide Biosynthesis Protein SpsA, Chain A"/>
    <property type="match status" value="1"/>
</dbReference>
<accession>A0A6C0I1I9</accession>
<dbReference type="InterPro" id="IPR001173">
    <property type="entry name" value="Glyco_trans_2-like"/>
</dbReference>
<name>A0A6C0I1I9_9ZZZZ</name>
<organism evidence="2">
    <name type="scientific">viral metagenome</name>
    <dbReference type="NCBI Taxonomy" id="1070528"/>
    <lineage>
        <taxon>unclassified sequences</taxon>
        <taxon>metagenomes</taxon>
        <taxon>organismal metagenomes</taxon>
    </lineage>
</organism>
<dbReference type="InterPro" id="IPR011990">
    <property type="entry name" value="TPR-like_helical_dom_sf"/>
</dbReference>
<proteinExistence type="predicted"/>
<reference evidence="2" key="1">
    <citation type="journal article" date="2020" name="Nature">
        <title>Giant virus diversity and host interactions through global metagenomics.</title>
        <authorList>
            <person name="Schulz F."/>
            <person name="Roux S."/>
            <person name="Paez-Espino D."/>
            <person name="Jungbluth S."/>
            <person name="Walsh D.A."/>
            <person name="Denef V.J."/>
            <person name="McMahon K.D."/>
            <person name="Konstantinidis K.T."/>
            <person name="Eloe-Fadrosh E.A."/>
            <person name="Kyrpides N.C."/>
            <person name="Woyke T."/>
        </authorList>
    </citation>
    <scope>NUCLEOTIDE SEQUENCE</scope>
    <source>
        <strain evidence="2">GVMAG-M-3300023184-18</strain>
    </source>
</reference>
<feature type="domain" description="Glycosyltransferase 2-like" evidence="1">
    <location>
        <begin position="32"/>
        <end position="121"/>
    </location>
</feature>
<dbReference type="SMART" id="SM00028">
    <property type="entry name" value="TPR"/>
    <property type="match status" value="2"/>
</dbReference>
<dbReference type="EMBL" id="MN740077">
    <property type="protein sequence ID" value="QHT86868.1"/>
    <property type="molecule type" value="Genomic_DNA"/>
</dbReference>
<evidence type="ECO:0000313" key="2">
    <source>
        <dbReference type="EMBL" id="QHT86868.1"/>
    </source>
</evidence>
<dbReference type="InterPro" id="IPR029044">
    <property type="entry name" value="Nucleotide-diphossugar_trans"/>
</dbReference>
<sequence>MHLNIAHDKQYCKITIATINKEMVEPTICLNMIVKNESKIICRLFDSVIKWIDCYCICDTGSTDDTVDVINEYFKSKNIPGKIVVEQFKDFSHNRNFSLQACIGMSDYVLLLDADMIFYPSEDSFSKKMLTLDVYYILQGSNDFYYKNVRIVKNNGKISYAGVTHEHINFPPNTTVNTFEKNVVFINDVGDGGSKGNKFIRDVELLTRGIEENPKNDRYHFYLANTLKDMGKREEAIEMYKKRIALGGWNQEIWYSYYKMGICYKDLGKMPEAVDAWLAGYNILPNRAENIYEIIKYYREIGKQQLSYLFYKIAKEITVACGAGKDDYLFLENDVYTYKCDYEYTIIAYYIENKSITNIKHSIMNVLNNCSNNVFVSNLFRNIKFYDLKLVPAVKCDMSFTLDHEINGNLVCFNSSSSSILPKRNCNGNGNGGYIMNVRLVNYNIGVNGEYKCGQHIISLNKYIELTDDFHIIKEKDKLIDIEYADRQYIGVEDVRLFYDSEVSSELLFIGVGYHADNRIGVVHGKYHGGGNTLKPFEIKPEFNLDSSCEKNWVFANVGGQKCVIYGWSPFRICKIDEENPNVLRTVSLKQPSQYPGIFNHIRGSTCGFNYQDQIWFIVHIVSHEQPRHYYHMMLVFENNEDMKLIKYTPVFKFDEHCIEYCLGLIVEDSRIITTYSSWDRSTKIAVYDKKYIEEMMIQFQFFNFIK</sequence>
<dbReference type="SUPFAM" id="SSF48452">
    <property type="entry name" value="TPR-like"/>
    <property type="match status" value="1"/>
</dbReference>
<dbReference type="Gene3D" id="1.25.40.10">
    <property type="entry name" value="Tetratricopeptide repeat domain"/>
    <property type="match status" value="1"/>
</dbReference>
<protein>
    <recommendedName>
        <fullName evidence="1">Glycosyltransferase 2-like domain-containing protein</fullName>
    </recommendedName>
</protein>
<dbReference type="InterPro" id="IPR019734">
    <property type="entry name" value="TPR_rpt"/>
</dbReference>
<dbReference type="PANTHER" id="PTHR43630">
    <property type="entry name" value="POLY-BETA-1,6-N-ACETYL-D-GLUCOSAMINE SYNTHASE"/>
    <property type="match status" value="1"/>
</dbReference>